<feature type="compositionally biased region" description="Basic and acidic residues" evidence="1">
    <location>
        <begin position="1"/>
        <end position="20"/>
    </location>
</feature>
<gene>
    <name evidence="2" type="ORF">VNO78_12958</name>
</gene>
<evidence type="ECO:0000313" key="3">
    <source>
        <dbReference type="Proteomes" id="UP001386955"/>
    </source>
</evidence>
<dbReference type="EMBL" id="JAYMYS010000003">
    <property type="protein sequence ID" value="KAK7401457.1"/>
    <property type="molecule type" value="Genomic_DNA"/>
</dbReference>
<keyword evidence="3" id="KW-1185">Reference proteome</keyword>
<dbReference type="AlphaFoldDB" id="A0AAN9SNY1"/>
<accession>A0AAN9SNY1</accession>
<evidence type="ECO:0000313" key="2">
    <source>
        <dbReference type="EMBL" id="KAK7401457.1"/>
    </source>
</evidence>
<feature type="region of interest" description="Disordered" evidence="1">
    <location>
        <begin position="1"/>
        <end position="40"/>
    </location>
</feature>
<sequence>MGEIEGEREQEQDKDGEKWTTVRSRRGKTDRLINGNNNTTQRDKAMWNVFAKVNVRRYKREEAQIHQKGEVAKYGLEKCISSLNEEGLWEDGGRRQGGGRGSAKIWCQDRGLAKSKKGSPRSRVENIKFVGEVADEV</sequence>
<name>A0AAN9SNY1_PSOTE</name>
<protein>
    <submittedName>
        <fullName evidence="2">Uncharacterized protein</fullName>
    </submittedName>
</protein>
<organism evidence="2 3">
    <name type="scientific">Psophocarpus tetragonolobus</name>
    <name type="common">Winged bean</name>
    <name type="synonym">Dolichos tetragonolobus</name>
    <dbReference type="NCBI Taxonomy" id="3891"/>
    <lineage>
        <taxon>Eukaryota</taxon>
        <taxon>Viridiplantae</taxon>
        <taxon>Streptophyta</taxon>
        <taxon>Embryophyta</taxon>
        <taxon>Tracheophyta</taxon>
        <taxon>Spermatophyta</taxon>
        <taxon>Magnoliopsida</taxon>
        <taxon>eudicotyledons</taxon>
        <taxon>Gunneridae</taxon>
        <taxon>Pentapetalae</taxon>
        <taxon>rosids</taxon>
        <taxon>fabids</taxon>
        <taxon>Fabales</taxon>
        <taxon>Fabaceae</taxon>
        <taxon>Papilionoideae</taxon>
        <taxon>50 kb inversion clade</taxon>
        <taxon>NPAAA clade</taxon>
        <taxon>indigoferoid/millettioid clade</taxon>
        <taxon>Phaseoleae</taxon>
        <taxon>Psophocarpus</taxon>
    </lineage>
</organism>
<comment type="caution">
    <text evidence="2">The sequence shown here is derived from an EMBL/GenBank/DDBJ whole genome shotgun (WGS) entry which is preliminary data.</text>
</comment>
<dbReference type="Proteomes" id="UP001386955">
    <property type="component" value="Unassembled WGS sequence"/>
</dbReference>
<evidence type="ECO:0000256" key="1">
    <source>
        <dbReference type="SAM" id="MobiDB-lite"/>
    </source>
</evidence>
<reference evidence="2 3" key="1">
    <citation type="submission" date="2024-01" db="EMBL/GenBank/DDBJ databases">
        <title>The genomes of 5 underutilized Papilionoideae crops provide insights into root nodulation and disease resistanc.</title>
        <authorList>
            <person name="Jiang F."/>
        </authorList>
    </citation>
    <scope>NUCLEOTIDE SEQUENCE [LARGE SCALE GENOMIC DNA]</scope>
    <source>
        <strain evidence="2">DUOXIRENSHENG_FW03</strain>
        <tissue evidence="2">Leaves</tissue>
    </source>
</reference>
<proteinExistence type="predicted"/>